<reference evidence="4 5" key="1">
    <citation type="submission" date="2016-01" db="EMBL/GenBank/DDBJ databases">
        <title>The new phylogeny of the genus Mycobacterium.</title>
        <authorList>
            <person name="Tarcisio F."/>
            <person name="Conor M."/>
            <person name="Antonella G."/>
            <person name="Elisabetta G."/>
            <person name="Giulia F.S."/>
            <person name="Sara T."/>
            <person name="Anna F."/>
            <person name="Clotilde B."/>
            <person name="Roberto B."/>
            <person name="Veronica D.S."/>
            <person name="Fabio R."/>
            <person name="Monica P."/>
            <person name="Olivier J."/>
            <person name="Enrico T."/>
            <person name="Nicola S."/>
        </authorList>
    </citation>
    <scope>NUCLEOTIDE SEQUENCE [LARGE SCALE GENOMIC DNA]</scope>
    <source>
        <strain evidence="4 5">DSM 44160</strain>
    </source>
</reference>
<evidence type="ECO:0000256" key="1">
    <source>
        <dbReference type="ARBA" id="ARBA00022729"/>
    </source>
</evidence>
<dbReference type="Proteomes" id="UP000193928">
    <property type="component" value="Unassembled WGS sequence"/>
</dbReference>
<evidence type="ECO:0000313" key="4">
    <source>
        <dbReference type="EMBL" id="ORV95216.1"/>
    </source>
</evidence>
<feature type="domain" description="DUF4352" evidence="3">
    <location>
        <begin position="30"/>
        <end position="142"/>
    </location>
</feature>
<dbReference type="EMBL" id="LQOY01000022">
    <property type="protein sequence ID" value="ORV95216.1"/>
    <property type="molecule type" value="Genomic_DNA"/>
</dbReference>
<feature type="signal peptide" evidence="2">
    <location>
        <begin position="1"/>
        <end position="21"/>
    </location>
</feature>
<feature type="chain" id="PRO_5039214727" description="DUF4352 domain-containing protein" evidence="2">
    <location>
        <begin position="22"/>
        <end position="151"/>
    </location>
</feature>
<keyword evidence="5" id="KW-1185">Reference proteome</keyword>
<organism evidence="4 5">
    <name type="scientific">Mycobacterium gordonae</name>
    <dbReference type="NCBI Taxonomy" id="1778"/>
    <lineage>
        <taxon>Bacteria</taxon>
        <taxon>Bacillati</taxon>
        <taxon>Actinomycetota</taxon>
        <taxon>Actinomycetes</taxon>
        <taxon>Mycobacteriales</taxon>
        <taxon>Mycobacteriaceae</taxon>
        <taxon>Mycobacterium</taxon>
    </lineage>
</organism>
<name>A0A1X1X8I2_MYCGO</name>
<evidence type="ECO:0000313" key="5">
    <source>
        <dbReference type="Proteomes" id="UP000193928"/>
    </source>
</evidence>
<comment type="caution">
    <text evidence="4">The sequence shown here is derived from an EMBL/GenBank/DDBJ whole genome shotgun (WGS) entry which is preliminary data.</text>
</comment>
<evidence type="ECO:0000256" key="2">
    <source>
        <dbReference type="SAM" id="SignalP"/>
    </source>
</evidence>
<dbReference type="InterPro" id="IPR029051">
    <property type="entry name" value="DUF4352"/>
</dbReference>
<dbReference type="PROSITE" id="PS51257">
    <property type="entry name" value="PROKAR_LIPOPROTEIN"/>
    <property type="match status" value="1"/>
</dbReference>
<protein>
    <recommendedName>
        <fullName evidence="3">DUF4352 domain-containing protein</fullName>
    </recommendedName>
</protein>
<gene>
    <name evidence="4" type="ORF">AWC08_15300</name>
</gene>
<proteinExistence type="predicted"/>
<dbReference type="RefSeq" id="WP_069433094.1">
    <property type="nucleotide sequence ID" value="NZ_JACKSU010000020.1"/>
</dbReference>
<dbReference type="AlphaFoldDB" id="A0A1X1X8I2"/>
<keyword evidence="1 2" id="KW-0732">Signal</keyword>
<evidence type="ECO:0000259" key="3">
    <source>
        <dbReference type="Pfam" id="PF11611"/>
    </source>
</evidence>
<dbReference type="Gene3D" id="2.60.40.1240">
    <property type="match status" value="1"/>
</dbReference>
<accession>A0A1X1X8I2</accession>
<dbReference type="InterPro" id="IPR029050">
    <property type="entry name" value="Immunoprotect_excell_Ig-like"/>
</dbReference>
<dbReference type="Pfam" id="PF11611">
    <property type="entry name" value="DUF4352"/>
    <property type="match status" value="1"/>
</dbReference>
<sequence length="151" mass="16002">MRRNTALAWILVALAASGCLGARHASAPSINDEVRVGELAFTVTSINLGVPATGHRTVQGVFHVVNLMVQNKGDRPRSVFCQDQTLRDPAGKRYTNVANIESPGDLVRIDPGAKVLVKCAFDVPSGTLPAAIELRDSPYSRGVTVRLLGGG</sequence>